<dbReference type="GO" id="GO:0030639">
    <property type="term" value="P:polyketide biosynthetic process"/>
    <property type="evidence" value="ECO:0007669"/>
    <property type="project" value="TreeGrafter"/>
</dbReference>
<dbReference type="InterPro" id="IPR012328">
    <property type="entry name" value="Chalcone/stilbene_synt_C"/>
</dbReference>
<evidence type="ECO:0000256" key="1">
    <source>
        <dbReference type="ARBA" id="ARBA00005531"/>
    </source>
</evidence>
<comment type="caution">
    <text evidence="7">The sequence shown here is derived from an EMBL/GenBank/DDBJ whole genome shotgun (WGS) entry which is preliminary data.</text>
</comment>
<dbReference type="SUPFAM" id="SSF53901">
    <property type="entry name" value="Thiolase-like"/>
    <property type="match status" value="2"/>
</dbReference>
<accession>A0A510V8X7</accession>
<dbReference type="OrthoDB" id="9786288at2"/>
<dbReference type="Pfam" id="PF02797">
    <property type="entry name" value="Chal_sti_synt_C"/>
    <property type="match status" value="1"/>
</dbReference>
<dbReference type="InterPro" id="IPR001099">
    <property type="entry name" value="Chalcone/stilbene_synt_N"/>
</dbReference>
<evidence type="ECO:0000313" key="8">
    <source>
        <dbReference type="Proteomes" id="UP000321118"/>
    </source>
</evidence>
<dbReference type="PIRSF" id="PIRSF000451">
    <property type="entry name" value="PKS_III"/>
    <property type="match status" value="1"/>
</dbReference>
<dbReference type="GO" id="GO:0016747">
    <property type="term" value="F:acyltransferase activity, transferring groups other than amino-acyl groups"/>
    <property type="evidence" value="ECO:0007669"/>
    <property type="project" value="InterPro"/>
</dbReference>
<name>A0A510V8X7_9CELL</name>
<evidence type="ECO:0000256" key="4">
    <source>
        <dbReference type="PIRSR" id="PIRSR000451-1"/>
    </source>
</evidence>
<proteinExistence type="inferred from homology"/>
<dbReference type="InterPro" id="IPR016039">
    <property type="entry name" value="Thiolase-like"/>
</dbReference>
<dbReference type="CDD" id="cd00831">
    <property type="entry name" value="CHS_like"/>
    <property type="match status" value="1"/>
</dbReference>
<evidence type="ECO:0000256" key="3">
    <source>
        <dbReference type="ARBA" id="ARBA00023315"/>
    </source>
</evidence>
<reference evidence="7 8" key="1">
    <citation type="submission" date="2019-07" db="EMBL/GenBank/DDBJ databases">
        <title>Whole genome shotgun sequence of Cellulomonas xylanilytica NBRC 101102.</title>
        <authorList>
            <person name="Hosoyama A."/>
            <person name="Uohara A."/>
            <person name="Ohji S."/>
            <person name="Ichikawa N."/>
        </authorList>
    </citation>
    <scope>NUCLEOTIDE SEQUENCE [LARGE SCALE GENOMIC DNA]</scope>
    <source>
        <strain evidence="7 8">NBRC 101102</strain>
    </source>
</reference>
<protein>
    <submittedName>
        <fullName evidence="7">Polyketide synthase</fullName>
    </submittedName>
</protein>
<dbReference type="PANTHER" id="PTHR11877:SF99">
    <property type="entry name" value="1,3,6,8-TETRAHYDROXYNAPHTHALENE SYNTHASE"/>
    <property type="match status" value="1"/>
</dbReference>
<keyword evidence="2" id="KW-0808">Transferase</keyword>
<feature type="domain" description="Chalcone/stilbene synthase N-terminal" evidence="5">
    <location>
        <begin position="3"/>
        <end position="201"/>
    </location>
</feature>
<feature type="domain" description="Chalcone/stilbene synthase C-terminal" evidence="6">
    <location>
        <begin position="216"/>
        <end position="352"/>
    </location>
</feature>
<evidence type="ECO:0000259" key="6">
    <source>
        <dbReference type="Pfam" id="PF02797"/>
    </source>
</evidence>
<sequence length="358" mass="36582">MARIASIAPVLPQHVHAQADITAAIAPLLSSDPRRLATIERIHAATGIQTRHMTLPLDEYADLTSFTAANDAFVREGTSLGARACREALAAAGLDPQEVDYLLVTSITGIATPSLDVLLAEQLGLRPDVKRVPVFGLGCVAGAAGIARVRDHLQGHPQDVALFVSVELCSLTLQHGDDSMANIVSSGLFGDGAAAVVMVGAGRVDDVPGGVDVVDSRSDLVPGTTDVLGWDIGGSGFKIVLGASLADIVGRNLGPGVVDLLAAHGLKVADVGTWVAHTGGPRILQAAAGALELPDEAFAASWRSLARVGNLSSSGVLHVLADELAAGGQIPGSAGVLFAVGPGVCTETVLLRWPEEPS</sequence>
<dbReference type="RefSeq" id="WP_146930637.1">
    <property type="nucleotide sequence ID" value="NZ_BJUB01000014.1"/>
</dbReference>
<dbReference type="AlphaFoldDB" id="A0A510V8X7"/>
<evidence type="ECO:0000313" key="7">
    <source>
        <dbReference type="EMBL" id="GEK23216.1"/>
    </source>
</evidence>
<dbReference type="Proteomes" id="UP000321118">
    <property type="component" value="Unassembled WGS sequence"/>
</dbReference>
<dbReference type="EMBL" id="BJUB01000014">
    <property type="protein sequence ID" value="GEK23216.1"/>
    <property type="molecule type" value="Genomic_DNA"/>
</dbReference>
<gene>
    <name evidence="7" type="ORF">CXY01_37360</name>
</gene>
<evidence type="ECO:0000256" key="2">
    <source>
        <dbReference type="ARBA" id="ARBA00022679"/>
    </source>
</evidence>
<dbReference type="InterPro" id="IPR011141">
    <property type="entry name" value="Polyketide_synthase_type-III"/>
</dbReference>
<keyword evidence="8" id="KW-1185">Reference proteome</keyword>
<feature type="active site" description="Acyl-thioester intermediate" evidence="4">
    <location>
        <position position="139"/>
    </location>
</feature>
<keyword evidence="3" id="KW-0012">Acyltransferase</keyword>
<comment type="similarity">
    <text evidence="1">Belongs to the thiolase-like superfamily. Chalcone/stilbene synthases family.</text>
</comment>
<dbReference type="PANTHER" id="PTHR11877">
    <property type="entry name" value="HYDROXYMETHYLGLUTARYL-COA SYNTHASE"/>
    <property type="match status" value="1"/>
</dbReference>
<organism evidence="7 8">
    <name type="scientific">Cellulomonas xylanilytica</name>
    <dbReference type="NCBI Taxonomy" id="233583"/>
    <lineage>
        <taxon>Bacteria</taxon>
        <taxon>Bacillati</taxon>
        <taxon>Actinomycetota</taxon>
        <taxon>Actinomycetes</taxon>
        <taxon>Micrococcales</taxon>
        <taxon>Cellulomonadaceae</taxon>
        <taxon>Cellulomonas</taxon>
    </lineage>
</organism>
<evidence type="ECO:0000259" key="5">
    <source>
        <dbReference type="Pfam" id="PF00195"/>
    </source>
</evidence>
<dbReference type="Gene3D" id="3.40.47.10">
    <property type="match status" value="2"/>
</dbReference>
<dbReference type="Pfam" id="PF00195">
    <property type="entry name" value="Chal_sti_synt_N"/>
    <property type="match status" value="1"/>
</dbReference>